<dbReference type="Pfam" id="PF00496">
    <property type="entry name" value="SBP_bac_5"/>
    <property type="match status" value="1"/>
</dbReference>
<dbReference type="InterPro" id="IPR000914">
    <property type="entry name" value="SBP_5_dom"/>
</dbReference>
<dbReference type="InterPro" id="IPR039424">
    <property type="entry name" value="SBP_5"/>
</dbReference>
<dbReference type="Gene3D" id="3.40.190.10">
    <property type="entry name" value="Periplasmic binding protein-like II"/>
    <property type="match status" value="1"/>
</dbReference>
<organism evidence="6 7">
    <name type="scientific">Planomonospora sphaerica</name>
    <dbReference type="NCBI Taxonomy" id="161355"/>
    <lineage>
        <taxon>Bacteria</taxon>
        <taxon>Bacillati</taxon>
        <taxon>Actinomycetota</taxon>
        <taxon>Actinomycetes</taxon>
        <taxon>Streptosporangiales</taxon>
        <taxon>Streptosporangiaceae</taxon>
        <taxon>Planomonospora</taxon>
    </lineage>
</organism>
<feature type="signal peptide" evidence="4">
    <location>
        <begin position="1"/>
        <end position="18"/>
    </location>
</feature>
<dbReference type="EMBL" id="BDCX01000001">
    <property type="protein sequence ID" value="GAT64686.1"/>
    <property type="molecule type" value="Genomic_DNA"/>
</dbReference>
<keyword evidence="2" id="KW-0813">Transport</keyword>
<accession>A0A171B5K9</accession>
<feature type="chain" id="PRO_5038532219" evidence="4">
    <location>
        <begin position="19"/>
        <end position="519"/>
    </location>
</feature>
<dbReference type="PANTHER" id="PTHR30290:SF9">
    <property type="entry name" value="OLIGOPEPTIDE-BINDING PROTEIN APPA"/>
    <property type="match status" value="1"/>
</dbReference>
<sequence length="519" mass="55286">MRLARRLAALFVTSGLLAGACSAPSAGPAAPSDGTFVIGLGSEFDTLSPVMGYAPDGGSLIYEGLMSRGTDLSLTPAAAAAPPTVSADGLTVSFTLRDGLRFHDGRPVTGADVEYTYEAVLDEASNSPIRGDYAAIEKVDAPDPRTVVFTLAHPYAPLAQRATLGIVPAGDPLTGDRPVGSGPYRFVSRTPGDKIVLEANRDYRTGPPALARLVLAFAEDDNVRATRMSAGEFDAAILPPKAAARFEGQPGVTVHKVPSADYRGIMFPLGRPVTGDRTVRRALGLAVDRQAMVDVVLAGAGAPAFGPVSPDTTWHNPAVTGAPAGDPEAARRLLQEDGWAPGEDGVRVKDGVRAAFTLMYPAGDSLRKELALAVASDARAIGVDVRLAGLDWDAIEPRMSTDALIMGYGSPYDPDYVNYELFHSSYARRGFFNPGGYDDPEVDRLLETGRRSGDPAVRRQAYLDFQKIVHDEEVWTYLVFLKHVYVVRGAYEGVRPGVDAHEHATGGLFRDIHTWKPAA</sequence>
<dbReference type="PANTHER" id="PTHR30290">
    <property type="entry name" value="PERIPLASMIC BINDING COMPONENT OF ABC TRANSPORTER"/>
    <property type="match status" value="1"/>
</dbReference>
<keyword evidence="7" id="KW-1185">Reference proteome</keyword>
<dbReference type="GO" id="GO:0015833">
    <property type="term" value="P:peptide transport"/>
    <property type="evidence" value="ECO:0007669"/>
    <property type="project" value="TreeGrafter"/>
</dbReference>
<evidence type="ECO:0000256" key="2">
    <source>
        <dbReference type="ARBA" id="ARBA00022448"/>
    </source>
</evidence>
<reference evidence="6 7" key="1">
    <citation type="journal article" date="2016" name="Genome Announc.">
        <title>Draft Genome Sequence of Planomonospora sphaerica JCM9374, a Rare Actinomycete.</title>
        <authorList>
            <person name="Dohra H."/>
            <person name="Suzuki T."/>
            <person name="Inoue Y."/>
            <person name="Kodani S."/>
        </authorList>
    </citation>
    <scope>NUCLEOTIDE SEQUENCE [LARGE SCALE GENOMIC DNA]</scope>
    <source>
        <strain evidence="6 7">JCM 9374</strain>
    </source>
</reference>
<evidence type="ECO:0000313" key="6">
    <source>
        <dbReference type="EMBL" id="GAT64686.1"/>
    </source>
</evidence>
<dbReference type="GO" id="GO:0042597">
    <property type="term" value="C:periplasmic space"/>
    <property type="evidence" value="ECO:0007669"/>
    <property type="project" value="UniProtKB-ARBA"/>
</dbReference>
<dbReference type="PROSITE" id="PS51257">
    <property type="entry name" value="PROKAR_LIPOPROTEIN"/>
    <property type="match status" value="1"/>
</dbReference>
<dbReference type="RefSeq" id="WP_068894058.1">
    <property type="nucleotide sequence ID" value="NZ_BDCX01000001.1"/>
</dbReference>
<dbReference type="Proteomes" id="UP000077701">
    <property type="component" value="Unassembled WGS sequence"/>
</dbReference>
<comment type="similarity">
    <text evidence="1">Belongs to the bacterial solute-binding protein 5 family.</text>
</comment>
<protein>
    <submittedName>
        <fullName evidence="6">4-phytase</fullName>
    </submittedName>
</protein>
<dbReference type="PIRSF" id="PIRSF002741">
    <property type="entry name" value="MppA"/>
    <property type="match status" value="1"/>
</dbReference>
<dbReference type="GO" id="GO:1904680">
    <property type="term" value="F:peptide transmembrane transporter activity"/>
    <property type="evidence" value="ECO:0007669"/>
    <property type="project" value="TreeGrafter"/>
</dbReference>
<evidence type="ECO:0000259" key="5">
    <source>
        <dbReference type="Pfam" id="PF00496"/>
    </source>
</evidence>
<dbReference type="Gene3D" id="3.10.105.10">
    <property type="entry name" value="Dipeptide-binding Protein, Domain 3"/>
    <property type="match status" value="1"/>
</dbReference>
<evidence type="ECO:0000256" key="4">
    <source>
        <dbReference type="SAM" id="SignalP"/>
    </source>
</evidence>
<dbReference type="Gene3D" id="3.90.76.10">
    <property type="entry name" value="Dipeptide-binding Protein, Domain 1"/>
    <property type="match status" value="1"/>
</dbReference>
<dbReference type="InterPro" id="IPR030678">
    <property type="entry name" value="Peptide/Ni-bd"/>
</dbReference>
<gene>
    <name evidence="6" type="ORF">PS9374_00317</name>
</gene>
<evidence type="ECO:0000256" key="3">
    <source>
        <dbReference type="ARBA" id="ARBA00022729"/>
    </source>
</evidence>
<dbReference type="GO" id="GO:0043190">
    <property type="term" value="C:ATP-binding cassette (ABC) transporter complex"/>
    <property type="evidence" value="ECO:0007669"/>
    <property type="project" value="InterPro"/>
</dbReference>
<comment type="caution">
    <text evidence="6">The sequence shown here is derived from an EMBL/GenBank/DDBJ whole genome shotgun (WGS) entry which is preliminary data.</text>
</comment>
<feature type="domain" description="Solute-binding protein family 5" evidence="5">
    <location>
        <begin position="74"/>
        <end position="425"/>
    </location>
</feature>
<name>A0A171B5K9_9ACTN</name>
<reference evidence="7" key="2">
    <citation type="submission" date="2016-04" db="EMBL/GenBank/DDBJ databases">
        <title>Planomonospora sphaerica JCM9374 whole genome shotgun sequence.</title>
        <authorList>
            <person name="Suzuki T."/>
            <person name="Dohra H."/>
            <person name="Kodani S."/>
        </authorList>
    </citation>
    <scope>NUCLEOTIDE SEQUENCE [LARGE SCALE GENOMIC DNA]</scope>
    <source>
        <strain evidence="7">JCM 9374</strain>
    </source>
</reference>
<keyword evidence="3 4" id="KW-0732">Signal</keyword>
<dbReference type="OrthoDB" id="9046151at2"/>
<dbReference type="SUPFAM" id="SSF53850">
    <property type="entry name" value="Periplasmic binding protein-like II"/>
    <property type="match status" value="1"/>
</dbReference>
<evidence type="ECO:0000256" key="1">
    <source>
        <dbReference type="ARBA" id="ARBA00005695"/>
    </source>
</evidence>
<evidence type="ECO:0000313" key="7">
    <source>
        <dbReference type="Proteomes" id="UP000077701"/>
    </source>
</evidence>
<dbReference type="STRING" id="161355.PS9374_00317"/>
<dbReference type="AlphaFoldDB" id="A0A171B5K9"/>
<proteinExistence type="inferred from homology"/>